<dbReference type="EMBL" id="JAAZON010000331">
    <property type="protein sequence ID" value="NMC63018.1"/>
    <property type="molecule type" value="Genomic_DNA"/>
</dbReference>
<feature type="region of interest" description="Disordered" evidence="1">
    <location>
        <begin position="328"/>
        <end position="353"/>
    </location>
</feature>
<accession>A0A7X9FSD3</accession>
<reference evidence="2 3" key="1">
    <citation type="journal article" date="2020" name="Biotechnol. Biofuels">
        <title>New insights from the biogas microbiome by comprehensive genome-resolved metagenomics of nearly 1600 species originating from multiple anaerobic digesters.</title>
        <authorList>
            <person name="Campanaro S."/>
            <person name="Treu L."/>
            <person name="Rodriguez-R L.M."/>
            <person name="Kovalovszki A."/>
            <person name="Ziels R.M."/>
            <person name="Maus I."/>
            <person name="Zhu X."/>
            <person name="Kougias P.G."/>
            <person name="Basile A."/>
            <person name="Luo G."/>
            <person name="Schluter A."/>
            <person name="Konstantinidis K.T."/>
            <person name="Angelidaki I."/>
        </authorList>
    </citation>
    <scope>NUCLEOTIDE SEQUENCE [LARGE SCALE GENOMIC DNA]</scope>
    <source>
        <strain evidence="2">AS27yjCOA_65</strain>
    </source>
</reference>
<feature type="non-terminal residue" evidence="2">
    <location>
        <position position="353"/>
    </location>
</feature>
<protein>
    <submittedName>
        <fullName evidence="2">Uncharacterized protein</fullName>
    </submittedName>
</protein>
<evidence type="ECO:0000256" key="1">
    <source>
        <dbReference type="SAM" id="MobiDB-lite"/>
    </source>
</evidence>
<dbReference type="Proteomes" id="UP000524246">
    <property type="component" value="Unassembled WGS sequence"/>
</dbReference>
<sequence>MSMSPEKVLFLNRFAFVLLLSFLSIDAFKDVYADDLLTGAEWKTMNMACPRFQGTDKEGSCYMDGGCCNEFGFETNFLDPALLPGGVATESFCDSYCRSMNARFRNTFSRPEGGASTGCSCGTTRYLACPKGYSCAKCDPNDLNSDLSICRAAGIEDQQRCAEYCRDNNLFEKKDDNGRCQGLPPKEWMDKILSENDSWPQKIASFDAGIYMCPLLNNYNGIVCIKASTQAALACQNSCQDKCLPEQNCGKGKTASEWRAGSCAEETDTACKGHCHEYPCGCPECGNVVMRHYCCAPGTTTTTTTTTIVVTTSIYSTTTTIEPPTVTATSTATATASRTVTPTKTATASRTVT</sequence>
<dbReference type="AlphaFoldDB" id="A0A7X9FSD3"/>
<comment type="caution">
    <text evidence="2">The sequence shown here is derived from an EMBL/GenBank/DDBJ whole genome shotgun (WGS) entry which is preliminary data.</text>
</comment>
<gene>
    <name evidence="2" type="ORF">GYA55_07600</name>
</gene>
<evidence type="ECO:0000313" key="3">
    <source>
        <dbReference type="Proteomes" id="UP000524246"/>
    </source>
</evidence>
<name>A0A7X9FSD3_9DELT</name>
<proteinExistence type="predicted"/>
<evidence type="ECO:0000313" key="2">
    <source>
        <dbReference type="EMBL" id="NMC63018.1"/>
    </source>
</evidence>
<organism evidence="2 3">
    <name type="scientific">SAR324 cluster bacterium</name>
    <dbReference type="NCBI Taxonomy" id="2024889"/>
    <lineage>
        <taxon>Bacteria</taxon>
        <taxon>Deltaproteobacteria</taxon>
        <taxon>SAR324 cluster</taxon>
    </lineage>
</organism>